<dbReference type="Gene3D" id="3.30.470.160">
    <property type="entry name" value="Inositol polyphosphate kinase"/>
    <property type="match status" value="1"/>
</dbReference>
<comment type="similarity">
    <text evidence="1 4">Belongs to the inositol phosphokinase (IPK) family.</text>
</comment>
<dbReference type="EMBL" id="BMAV01008317">
    <property type="protein sequence ID" value="GFY51787.1"/>
    <property type="molecule type" value="Genomic_DNA"/>
</dbReference>
<evidence type="ECO:0000313" key="6">
    <source>
        <dbReference type="EMBL" id="GFY51787.1"/>
    </source>
</evidence>
<organism evidence="6 7">
    <name type="scientific">Trichonephila inaurata madagascariensis</name>
    <dbReference type="NCBI Taxonomy" id="2747483"/>
    <lineage>
        <taxon>Eukaryota</taxon>
        <taxon>Metazoa</taxon>
        <taxon>Ecdysozoa</taxon>
        <taxon>Arthropoda</taxon>
        <taxon>Chelicerata</taxon>
        <taxon>Arachnida</taxon>
        <taxon>Araneae</taxon>
        <taxon>Araneomorphae</taxon>
        <taxon>Entelegynae</taxon>
        <taxon>Araneoidea</taxon>
        <taxon>Nephilidae</taxon>
        <taxon>Trichonephila</taxon>
        <taxon>Trichonephila inaurata</taxon>
    </lineage>
</organism>
<dbReference type="GO" id="GO:0046854">
    <property type="term" value="P:phosphatidylinositol phosphate biosynthetic process"/>
    <property type="evidence" value="ECO:0007669"/>
    <property type="project" value="TreeGrafter"/>
</dbReference>
<evidence type="ECO:0000256" key="2">
    <source>
        <dbReference type="ARBA" id="ARBA00022679"/>
    </source>
</evidence>
<dbReference type="GO" id="GO:0005634">
    <property type="term" value="C:nucleus"/>
    <property type="evidence" value="ECO:0007669"/>
    <property type="project" value="TreeGrafter"/>
</dbReference>
<reference evidence="6" key="1">
    <citation type="submission" date="2020-08" db="EMBL/GenBank/DDBJ databases">
        <title>Multicomponent nature underlies the extraordinary mechanical properties of spider dragline silk.</title>
        <authorList>
            <person name="Kono N."/>
            <person name="Nakamura H."/>
            <person name="Mori M."/>
            <person name="Yoshida Y."/>
            <person name="Ohtoshi R."/>
            <person name="Malay A.D."/>
            <person name="Moran D.A.P."/>
            <person name="Tomita M."/>
            <person name="Numata K."/>
            <person name="Arakawa K."/>
        </authorList>
    </citation>
    <scope>NUCLEOTIDE SEQUENCE</scope>
</reference>
<dbReference type="GO" id="GO:0005737">
    <property type="term" value="C:cytoplasm"/>
    <property type="evidence" value="ECO:0007669"/>
    <property type="project" value="TreeGrafter"/>
</dbReference>
<protein>
    <recommendedName>
        <fullName evidence="4">Kinase</fullName>
        <ecNumber evidence="4">2.7.-.-</ecNumber>
    </recommendedName>
</protein>
<keyword evidence="3 4" id="KW-0418">Kinase</keyword>
<dbReference type="AlphaFoldDB" id="A0A8X6XDJ1"/>
<feature type="compositionally biased region" description="Basic and acidic residues" evidence="5">
    <location>
        <begin position="107"/>
        <end position="117"/>
    </location>
</feature>
<gene>
    <name evidence="6" type="primary">IP6K1</name>
    <name evidence="6" type="ORF">TNIN_115371</name>
</gene>
<dbReference type="GO" id="GO:0000828">
    <property type="term" value="F:inositol hexakisphosphate kinase activity"/>
    <property type="evidence" value="ECO:0007669"/>
    <property type="project" value="TreeGrafter"/>
</dbReference>
<dbReference type="PANTHER" id="PTHR12400:SF21">
    <property type="entry name" value="KINASE"/>
    <property type="match status" value="1"/>
</dbReference>
<dbReference type="EC" id="2.7.-.-" evidence="4"/>
<dbReference type="OrthoDB" id="2573163at2759"/>
<feature type="region of interest" description="Disordered" evidence="5">
    <location>
        <begin position="93"/>
        <end position="117"/>
    </location>
</feature>
<evidence type="ECO:0000313" key="7">
    <source>
        <dbReference type="Proteomes" id="UP000886998"/>
    </source>
</evidence>
<feature type="compositionally biased region" description="Polar residues" evidence="5">
    <location>
        <begin position="93"/>
        <end position="106"/>
    </location>
</feature>
<dbReference type="InterPro" id="IPR005522">
    <property type="entry name" value="IPK"/>
</dbReference>
<keyword evidence="2 4" id="KW-0808">Transferase</keyword>
<dbReference type="SUPFAM" id="SSF56104">
    <property type="entry name" value="SAICAR synthase-like"/>
    <property type="match status" value="1"/>
</dbReference>
<dbReference type="PANTHER" id="PTHR12400">
    <property type="entry name" value="INOSITOL POLYPHOSPHATE KINASE"/>
    <property type="match status" value="1"/>
</dbReference>
<dbReference type="GO" id="GO:0032958">
    <property type="term" value="P:inositol phosphate biosynthetic process"/>
    <property type="evidence" value="ECO:0007669"/>
    <property type="project" value="InterPro"/>
</dbReference>
<dbReference type="Pfam" id="PF03770">
    <property type="entry name" value="IPK"/>
    <property type="match status" value="1"/>
</dbReference>
<evidence type="ECO:0000256" key="5">
    <source>
        <dbReference type="SAM" id="MobiDB-lite"/>
    </source>
</evidence>
<comment type="caution">
    <text evidence="6">The sequence shown here is derived from an EMBL/GenBank/DDBJ whole genome shotgun (WGS) entry which is preliminary data.</text>
</comment>
<evidence type="ECO:0000256" key="4">
    <source>
        <dbReference type="RuleBase" id="RU363090"/>
    </source>
</evidence>
<accession>A0A8X6XDJ1</accession>
<keyword evidence="7" id="KW-1185">Reference proteome</keyword>
<evidence type="ECO:0000256" key="3">
    <source>
        <dbReference type="ARBA" id="ARBA00022777"/>
    </source>
</evidence>
<evidence type="ECO:0000256" key="1">
    <source>
        <dbReference type="ARBA" id="ARBA00007374"/>
    </source>
</evidence>
<proteinExistence type="inferred from homology"/>
<sequence>MAFQSMAADSGGSYEPLQLEPFIHQVGGHSSMLQLDDDTICKPLIPQELSFYKTAPDGLKEFMAEYKGCIEVTFSEARDGYFDLTTYLPTTLKKSCSKPNSRQNSLTDERKAKHRDTQKYPPLKMTCYLPRIRLCQSGNIRIESIPFDDTKKKFEECNHGKGQNGSLLNPWVLHCHQKQMKKLQKSSSTISQKYILLENRVSKYEFPCILDIKMGTRQYGDSMSLAKRQSHTAKAAASTSAILGVRISGMQVYHHDSGHYICHNKYYGRSLTVDGFQQALYNFLHDGVKLRFNVISALLEKLRKLHSVVQSLNTFRFFTSSLLIIYNGNEPCNKNDSTSEPRVTLQLADNGNVGKEKKPKDPQSKSCDKSVSSSAAVCRKHVARPVEQVSEHSGPVVDLCMIDFAHSTHSQMPDRLVTHEGPDEGYLFGLENLITHLELIKRREK</sequence>
<dbReference type="InterPro" id="IPR038286">
    <property type="entry name" value="IPK_sf"/>
</dbReference>
<name>A0A8X6XDJ1_9ARAC</name>
<dbReference type="Proteomes" id="UP000886998">
    <property type="component" value="Unassembled WGS sequence"/>
</dbReference>